<keyword evidence="1" id="KW-0805">Transcription regulation</keyword>
<accession>A0ABW2MXK1</accession>
<evidence type="ECO:0000313" key="5">
    <source>
        <dbReference type="EMBL" id="MFC7358632.1"/>
    </source>
</evidence>
<feature type="domain" description="HTH asnC-type" evidence="4">
    <location>
        <begin position="16"/>
        <end position="77"/>
    </location>
</feature>
<dbReference type="Pfam" id="PF13412">
    <property type="entry name" value="HTH_24"/>
    <property type="match status" value="1"/>
</dbReference>
<evidence type="ECO:0000256" key="2">
    <source>
        <dbReference type="ARBA" id="ARBA00023125"/>
    </source>
</evidence>
<dbReference type="Gene3D" id="1.10.10.10">
    <property type="entry name" value="Winged helix-like DNA-binding domain superfamily/Winged helix DNA-binding domain"/>
    <property type="match status" value="1"/>
</dbReference>
<evidence type="ECO:0000313" key="6">
    <source>
        <dbReference type="Proteomes" id="UP001596524"/>
    </source>
</evidence>
<dbReference type="RefSeq" id="WP_255890601.1">
    <property type="nucleotide sequence ID" value="NZ_JAFMZM010000003.1"/>
</dbReference>
<organism evidence="5 6">
    <name type="scientific">Nocardioides astragali</name>
    <dbReference type="NCBI Taxonomy" id="1776736"/>
    <lineage>
        <taxon>Bacteria</taxon>
        <taxon>Bacillati</taxon>
        <taxon>Actinomycetota</taxon>
        <taxon>Actinomycetes</taxon>
        <taxon>Propionibacteriales</taxon>
        <taxon>Nocardioidaceae</taxon>
        <taxon>Nocardioides</taxon>
    </lineage>
</organism>
<evidence type="ECO:0000256" key="3">
    <source>
        <dbReference type="ARBA" id="ARBA00023163"/>
    </source>
</evidence>
<gene>
    <name evidence="5" type="ORF">ACFQO6_00010</name>
</gene>
<dbReference type="Gene3D" id="3.30.70.920">
    <property type="match status" value="1"/>
</dbReference>
<evidence type="ECO:0000259" key="4">
    <source>
        <dbReference type="PROSITE" id="PS50956"/>
    </source>
</evidence>
<proteinExistence type="predicted"/>
<name>A0ABW2MXK1_9ACTN</name>
<evidence type="ECO:0000256" key="1">
    <source>
        <dbReference type="ARBA" id="ARBA00023015"/>
    </source>
</evidence>
<dbReference type="InterPro" id="IPR011991">
    <property type="entry name" value="ArsR-like_HTH"/>
</dbReference>
<dbReference type="InterPro" id="IPR019888">
    <property type="entry name" value="Tscrpt_reg_AsnC-like"/>
</dbReference>
<dbReference type="Proteomes" id="UP001596524">
    <property type="component" value="Unassembled WGS sequence"/>
</dbReference>
<keyword evidence="6" id="KW-1185">Reference proteome</keyword>
<protein>
    <submittedName>
        <fullName evidence="5">Lrp/AsnC family transcriptional regulator</fullName>
    </submittedName>
</protein>
<dbReference type="SUPFAM" id="SSF54909">
    <property type="entry name" value="Dimeric alpha+beta barrel"/>
    <property type="match status" value="1"/>
</dbReference>
<dbReference type="InterPro" id="IPR036390">
    <property type="entry name" value="WH_DNA-bd_sf"/>
</dbReference>
<dbReference type="InterPro" id="IPR000485">
    <property type="entry name" value="AsnC-type_HTH_dom"/>
</dbReference>
<dbReference type="SUPFAM" id="SSF46785">
    <property type="entry name" value="Winged helix' DNA-binding domain"/>
    <property type="match status" value="1"/>
</dbReference>
<dbReference type="PRINTS" id="PR00033">
    <property type="entry name" value="HTHASNC"/>
</dbReference>
<dbReference type="InterPro" id="IPR011008">
    <property type="entry name" value="Dimeric_a/b-barrel"/>
</dbReference>
<keyword evidence="2" id="KW-0238">DNA-binding</keyword>
<dbReference type="CDD" id="cd00090">
    <property type="entry name" value="HTH_ARSR"/>
    <property type="match status" value="1"/>
</dbReference>
<keyword evidence="3" id="KW-0804">Transcription</keyword>
<dbReference type="PROSITE" id="PS50956">
    <property type="entry name" value="HTH_ASNC_2"/>
    <property type="match status" value="1"/>
</dbReference>
<dbReference type="SMART" id="SM00344">
    <property type="entry name" value="HTH_ASNC"/>
    <property type="match status" value="1"/>
</dbReference>
<dbReference type="PANTHER" id="PTHR30154:SF54">
    <property type="entry name" value="POSSIBLE TRANSCRIPTIONAL REGULATORY PROTEIN (PROBABLY LRP_ASNC-FAMILY)"/>
    <property type="match status" value="1"/>
</dbReference>
<dbReference type="EMBL" id="JBHTCH010000001">
    <property type="protein sequence ID" value="MFC7358632.1"/>
    <property type="molecule type" value="Genomic_DNA"/>
</dbReference>
<dbReference type="PANTHER" id="PTHR30154">
    <property type="entry name" value="LEUCINE-RESPONSIVE REGULATORY PROTEIN"/>
    <property type="match status" value="1"/>
</dbReference>
<dbReference type="Pfam" id="PF01037">
    <property type="entry name" value="AsnC_trans_reg"/>
    <property type="match status" value="1"/>
</dbReference>
<dbReference type="InterPro" id="IPR019887">
    <property type="entry name" value="Tscrpt_reg_AsnC/Lrp_C"/>
</dbReference>
<dbReference type="InterPro" id="IPR036388">
    <property type="entry name" value="WH-like_DNA-bd_sf"/>
</dbReference>
<reference evidence="6" key="1">
    <citation type="journal article" date="2019" name="Int. J. Syst. Evol. Microbiol.">
        <title>The Global Catalogue of Microorganisms (GCM) 10K type strain sequencing project: providing services to taxonomists for standard genome sequencing and annotation.</title>
        <authorList>
            <consortium name="The Broad Institute Genomics Platform"/>
            <consortium name="The Broad Institute Genome Sequencing Center for Infectious Disease"/>
            <person name="Wu L."/>
            <person name="Ma J."/>
        </authorList>
    </citation>
    <scope>NUCLEOTIDE SEQUENCE [LARGE SCALE GENOMIC DNA]</scope>
    <source>
        <strain evidence="6">FCH27</strain>
    </source>
</reference>
<sequence length="169" mass="18153">MNVVRPATDRPPVAQLDDIDLAILKLLAMDGRMANSAVAEEVGIAPSTCLNRIRQLREQGVIRGFQADIDPAALGRQLQAVVAVRLQPGARSKIARFATYLAGLPGVLNVYVLAGANDFAVHVAVRDSEALREFVFDNLSAVLDVAGTETSLVFQHLTPLHRPDPQPPA</sequence>
<comment type="caution">
    <text evidence="5">The sequence shown here is derived from an EMBL/GenBank/DDBJ whole genome shotgun (WGS) entry which is preliminary data.</text>
</comment>